<dbReference type="InParanoid" id="W0RCG5"/>
<organism evidence="2 3">
    <name type="scientific">Gemmatirosa kalamazoonensis</name>
    <dbReference type="NCBI Taxonomy" id="861299"/>
    <lineage>
        <taxon>Bacteria</taxon>
        <taxon>Pseudomonadati</taxon>
        <taxon>Gemmatimonadota</taxon>
        <taxon>Gemmatimonadia</taxon>
        <taxon>Gemmatimonadales</taxon>
        <taxon>Gemmatimonadaceae</taxon>
        <taxon>Gemmatirosa</taxon>
    </lineage>
</organism>
<gene>
    <name evidence="2" type="ORF">J421_1247</name>
</gene>
<dbReference type="AlphaFoldDB" id="W0RCG5"/>
<accession>W0RCG5</accession>
<dbReference type="InterPro" id="IPR013830">
    <property type="entry name" value="SGNH_hydro"/>
</dbReference>
<sequence length="197" mass="20685">MGHVVLLGDSVFDNAVYVRPGPDVVTQLRAALAAGWTATLAAVDGAVLDHVAGQLRRVPGDATHLVVSAGGNDALAHTDLLDRPARGSAQVLGWLADAAEAFETRYRRMLDAVLARGLPTTVCTIYEGNLGPPVHRLAKTALAVFDDAVQRVARERGAPVIELRHVCTEAADYANPIEPSVRGGAKIARAIAASVTR</sequence>
<evidence type="ECO:0000259" key="1">
    <source>
        <dbReference type="Pfam" id="PF13472"/>
    </source>
</evidence>
<dbReference type="Pfam" id="PF13472">
    <property type="entry name" value="Lipase_GDSL_2"/>
    <property type="match status" value="1"/>
</dbReference>
<dbReference type="PATRIC" id="fig|861299.3.peg.1264"/>
<protein>
    <recommendedName>
        <fullName evidence="1">SGNH hydrolase-type esterase domain-containing protein</fullName>
    </recommendedName>
</protein>
<dbReference type="STRING" id="861299.J421_1247"/>
<dbReference type="HOGENOM" id="CLU_1243224_0_0_0"/>
<name>W0RCG5_9BACT</name>
<dbReference type="CDD" id="cd00229">
    <property type="entry name" value="SGNH_hydrolase"/>
    <property type="match status" value="1"/>
</dbReference>
<dbReference type="Proteomes" id="UP000019151">
    <property type="component" value="Chromosome"/>
</dbReference>
<evidence type="ECO:0000313" key="2">
    <source>
        <dbReference type="EMBL" id="AHG88784.1"/>
    </source>
</evidence>
<proteinExistence type="predicted"/>
<dbReference type="EMBL" id="CP007128">
    <property type="protein sequence ID" value="AHG88784.1"/>
    <property type="molecule type" value="Genomic_DNA"/>
</dbReference>
<dbReference type="OrthoDB" id="212722at2"/>
<dbReference type="RefSeq" id="WP_025410309.1">
    <property type="nucleotide sequence ID" value="NZ_CP007128.1"/>
</dbReference>
<dbReference type="SUPFAM" id="SSF52266">
    <property type="entry name" value="SGNH hydrolase"/>
    <property type="match status" value="1"/>
</dbReference>
<dbReference type="eggNOG" id="COG2755">
    <property type="taxonomic scope" value="Bacteria"/>
</dbReference>
<evidence type="ECO:0000313" key="3">
    <source>
        <dbReference type="Proteomes" id="UP000019151"/>
    </source>
</evidence>
<feature type="domain" description="SGNH hydrolase-type esterase" evidence="1">
    <location>
        <begin position="6"/>
        <end position="172"/>
    </location>
</feature>
<dbReference type="KEGG" id="gba:J421_1247"/>
<keyword evidence="3" id="KW-1185">Reference proteome</keyword>
<dbReference type="GO" id="GO:0016788">
    <property type="term" value="F:hydrolase activity, acting on ester bonds"/>
    <property type="evidence" value="ECO:0007669"/>
    <property type="project" value="UniProtKB-ARBA"/>
</dbReference>
<reference evidence="2 3" key="1">
    <citation type="journal article" date="2014" name="Genome Announc.">
        <title>Genome Sequence and Methylome of Soil Bacterium Gemmatirosa kalamazoonensis KBS708T, a Member of the Rarely Cultivated Gemmatimonadetes Phylum.</title>
        <authorList>
            <person name="Debruyn J.M."/>
            <person name="Radosevich M."/>
            <person name="Wommack K.E."/>
            <person name="Polson S.W."/>
            <person name="Hauser L.J."/>
            <person name="Fawaz M.N."/>
            <person name="Korlach J."/>
            <person name="Tsai Y.C."/>
        </authorList>
    </citation>
    <scope>NUCLEOTIDE SEQUENCE [LARGE SCALE GENOMIC DNA]</scope>
    <source>
        <strain evidence="2 3">KBS708</strain>
    </source>
</reference>
<dbReference type="InterPro" id="IPR036514">
    <property type="entry name" value="SGNH_hydro_sf"/>
</dbReference>
<dbReference type="Gene3D" id="3.40.50.1110">
    <property type="entry name" value="SGNH hydrolase"/>
    <property type="match status" value="1"/>
</dbReference>